<dbReference type="Pfam" id="PF00893">
    <property type="entry name" value="Multi_Drug_Res"/>
    <property type="match status" value="1"/>
</dbReference>
<evidence type="ECO:0000256" key="7">
    <source>
        <dbReference type="ARBA" id="ARBA00038032"/>
    </source>
</evidence>
<accession>A0A2T8HQF8</accession>
<dbReference type="AlphaFoldDB" id="A0A2T8HQF8"/>
<dbReference type="InterPro" id="IPR045324">
    <property type="entry name" value="Small_multidrug_res"/>
</dbReference>
<dbReference type="GO" id="GO:0015199">
    <property type="term" value="F:amino-acid betaine transmembrane transporter activity"/>
    <property type="evidence" value="ECO:0007669"/>
    <property type="project" value="TreeGrafter"/>
</dbReference>
<evidence type="ECO:0000256" key="4">
    <source>
        <dbReference type="ARBA" id="ARBA00022692"/>
    </source>
</evidence>
<feature type="transmembrane region" description="Helical" evidence="9">
    <location>
        <begin position="57"/>
        <end position="78"/>
    </location>
</feature>
<dbReference type="GO" id="GO:0031460">
    <property type="term" value="P:glycine betaine transport"/>
    <property type="evidence" value="ECO:0007669"/>
    <property type="project" value="TreeGrafter"/>
</dbReference>
<dbReference type="SUPFAM" id="SSF103481">
    <property type="entry name" value="Multidrug resistance efflux transporter EmrE"/>
    <property type="match status" value="1"/>
</dbReference>
<dbReference type="PANTHER" id="PTHR30561">
    <property type="entry name" value="SMR FAMILY PROTON-DEPENDENT DRUG EFFLUX TRANSPORTER SUGE"/>
    <property type="match status" value="1"/>
</dbReference>
<dbReference type="Proteomes" id="UP000245911">
    <property type="component" value="Unassembled WGS sequence"/>
</dbReference>
<keyword evidence="6 9" id="KW-0472">Membrane</keyword>
<proteinExistence type="inferred from homology"/>
<sequence>MHWFLLAIAIVFETIGTTALKASDGFARFWPTTISIATYIVSFYLLSLVLRVIPVGIAYAIWSGFGIFLIAVIGFFVFNQRLDGPALLGLALIIAGILVINLFSAAAPH</sequence>
<keyword evidence="5 9" id="KW-1133">Transmembrane helix</keyword>
<feature type="transmembrane region" description="Helical" evidence="9">
    <location>
        <begin position="29"/>
        <end position="50"/>
    </location>
</feature>
<dbReference type="Gene3D" id="1.10.3730.20">
    <property type="match status" value="1"/>
</dbReference>
<comment type="caution">
    <text evidence="10">The sequence shown here is derived from an EMBL/GenBank/DDBJ whole genome shotgun (WGS) entry which is preliminary data.</text>
</comment>
<dbReference type="RefSeq" id="WP_116559563.1">
    <property type="nucleotide sequence ID" value="NZ_JBLWXM010000001.1"/>
</dbReference>
<evidence type="ECO:0000256" key="1">
    <source>
        <dbReference type="ARBA" id="ARBA00004651"/>
    </source>
</evidence>
<evidence type="ECO:0000256" key="6">
    <source>
        <dbReference type="ARBA" id="ARBA00023136"/>
    </source>
</evidence>
<evidence type="ECO:0000313" key="11">
    <source>
        <dbReference type="Proteomes" id="UP000245911"/>
    </source>
</evidence>
<dbReference type="PANTHER" id="PTHR30561:SF1">
    <property type="entry name" value="MULTIDRUG TRANSPORTER EMRE"/>
    <property type="match status" value="1"/>
</dbReference>
<dbReference type="InterPro" id="IPR000390">
    <property type="entry name" value="Small_drug/metabolite_transptr"/>
</dbReference>
<evidence type="ECO:0000256" key="5">
    <source>
        <dbReference type="ARBA" id="ARBA00022989"/>
    </source>
</evidence>
<keyword evidence="11" id="KW-1185">Reference proteome</keyword>
<dbReference type="GO" id="GO:1990961">
    <property type="term" value="P:xenobiotic detoxification by transmembrane export across the plasma membrane"/>
    <property type="evidence" value="ECO:0007669"/>
    <property type="project" value="UniProtKB-ARBA"/>
</dbReference>
<dbReference type="FunFam" id="1.10.3730.20:FF:000001">
    <property type="entry name" value="Quaternary ammonium compound resistance transporter SugE"/>
    <property type="match status" value="1"/>
</dbReference>
<evidence type="ECO:0000256" key="9">
    <source>
        <dbReference type="SAM" id="Phobius"/>
    </source>
</evidence>
<evidence type="ECO:0000256" key="2">
    <source>
        <dbReference type="ARBA" id="ARBA00022448"/>
    </source>
</evidence>
<dbReference type="GO" id="GO:0015297">
    <property type="term" value="F:antiporter activity"/>
    <property type="evidence" value="ECO:0007669"/>
    <property type="project" value="TreeGrafter"/>
</dbReference>
<dbReference type="GO" id="GO:0005886">
    <property type="term" value="C:plasma membrane"/>
    <property type="evidence" value="ECO:0007669"/>
    <property type="project" value="UniProtKB-SubCell"/>
</dbReference>
<evidence type="ECO:0000313" key="10">
    <source>
        <dbReference type="EMBL" id="PVH27645.1"/>
    </source>
</evidence>
<keyword evidence="3" id="KW-1003">Cell membrane</keyword>
<dbReference type="InterPro" id="IPR037185">
    <property type="entry name" value="EmrE-like"/>
</dbReference>
<dbReference type="GO" id="GO:0015220">
    <property type="term" value="F:choline transmembrane transporter activity"/>
    <property type="evidence" value="ECO:0007669"/>
    <property type="project" value="TreeGrafter"/>
</dbReference>
<reference evidence="10 11" key="1">
    <citation type="submission" date="2018-04" db="EMBL/GenBank/DDBJ databases">
        <title>Pararhodobacter oceanense sp. nov., isolated from marine intertidal sediment.</title>
        <authorList>
            <person name="Wang X.-L."/>
            <person name="Du Z.-J."/>
        </authorList>
    </citation>
    <scope>NUCLEOTIDE SEQUENCE [LARGE SCALE GENOMIC DNA]</scope>
    <source>
        <strain evidence="10 11">AM505</strain>
    </source>
</reference>
<keyword evidence="4 8" id="KW-0812">Transmembrane</keyword>
<organism evidence="10 11">
    <name type="scientific">Pararhodobacter oceanensis</name>
    <dbReference type="NCBI Taxonomy" id="2172121"/>
    <lineage>
        <taxon>Bacteria</taxon>
        <taxon>Pseudomonadati</taxon>
        <taxon>Pseudomonadota</taxon>
        <taxon>Alphaproteobacteria</taxon>
        <taxon>Rhodobacterales</taxon>
        <taxon>Paracoccaceae</taxon>
        <taxon>Pararhodobacter</taxon>
    </lineage>
</organism>
<dbReference type="EMBL" id="QDKM01000010">
    <property type="protein sequence ID" value="PVH27645.1"/>
    <property type="molecule type" value="Genomic_DNA"/>
</dbReference>
<comment type="subcellular location">
    <subcellularLocation>
        <location evidence="1 8">Cell membrane</location>
        <topology evidence="1 8">Multi-pass membrane protein</topology>
    </subcellularLocation>
</comment>
<name>A0A2T8HQF8_9RHOB</name>
<evidence type="ECO:0000256" key="8">
    <source>
        <dbReference type="RuleBase" id="RU003942"/>
    </source>
</evidence>
<dbReference type="OrthoDB" id="9808638at2"/>
<gene>
    <name evidence="10" type="ORF">DDE20_16155</name>
</gene>
<evidence type="ECO:0000256" key="3">
    <source>
        <dbReference type="ARBA" id="ARBA00022475"/>
    </source>
</evidence>
<protein>
    <submittedName>
        <fullName evidence="10">QacE family quaternary ammonium compound efflux SMR transporter</fullName>
    </submittedName>
</protein>
<keyword evidence="2" id="KW-0813">Transport</keyword>
<feature type="transmembrane region" description="Helical" evidence="9">
    <location>
        <begin position="84"/>
        <end position="103"/>
    </location>
</feature>
<comment type="similarity">
    <text evidence="7 8">Belongs to the drug/metabolite transporter (DMT) superfamily. Small multidrug resistance (SMR) (TC 2.A.7.1) family.</text>
</comment>